<dbReference type="PIRSF" id="PIRSF037442">
    <property type="entry name" value="UCP037442_abhydr"/>
    <property type="match status" value="1"/>
</dbReference>
<gene>
    <name evidence="2" type="ORF">P253_00702</name>
</gene>
<evidence type="ECO:0000259" key="1">
    <source>
        <dbReference type="Pfam" id="PF12146"/>
    </source>
</evidence>
<accession>V2UMJ8</accession>
<dbReference type="eggNOG" id="COG4757">
    <property type="taxonomic scope" value="Bacteria"/>
</dbReference>
<dbReference type="PANTHER" id="PTHR43194:SF2">
    <property type="entry name" value="PEROXISOMAL MEMBRANE PROTEIN LPX1"/>
    <property type="match status" value="1"/>
</dbReference>
<dbReference type="Pfam" id="PF12146">
    <property type="entry name" value="Hydrolase_4"/>
    <property type="match status" value="1"/>
</dbReference>
<name>V2UMJ8_9GAMM</name>
<dbReference type="SUPFAM" id="SSF53474">
    <property type="entry name" value="alpha/beta-Hydrolases"/>
    <property type="match status" value="1"/>
</dbReference>
<keyword evidence="3" id="KW-1185">Reference proteome</keyword>
<feature type="domain" description="Serine aminopeptidase S33" evidence="1">
    <location>
        <begin position="61"/>
        <end position="270"/>
    </location>
</feature>
<dbReference type="InterPro" id="IPR017208">
    <property type="entry name" value="UCP037442_abhydr"/>
</dbReference>
<proteinExistence type="predicted"/>
<dbReference type="InterPro" id="IPR029058">
    <property type="entry name" value="AB_hydrolase_fold"/>
</dbReference>
<dbReference type="AlphaFoldDB" id="V2UMJ8"/>
<protein>
    <recommendedName>
        <fullName evidence="1">Serine aminopeptidase S33 domain-containing protein</fullName>
    </recommendedName>
</protein>
<dbReference type="PATRIC" id="fig|1341679.3.peg.686"/>
<comment type="caution">
    <text evidence="2">The sequence shown here is derived from an EMBL/GenBank/DDBJ whole genome shotgun (WGS) entry which is preliminary data.</text>
</comment>
<dbReference type="EMBL" id="AYET01000001">
    <property type="protein sequence ID" value="ESK49845.1"/>
    <property type="molecule type" value="Genomic_DNA"/>
</dbReference>
<dbReference type="PANTHER" id="PTHR43194">
    <property type="entry name" value="HYDROLASE ALPHA/BETA FOLD FAMILY"/>
    <property type="match status" value="1"/>
</dbReference>
<reference evidence="2 3" key="1">
    <citation type="submission" date="2013-10" db="EMBL/GenBank/DDBJ databases">
        <title>The Genome Sequence of Acinetobacter indicus CIP 110367.</title>
        <authorList>
            <consortium name="The Broad Institute Genomics Platform"/>
            <consortium name="The Broad Institute Genome Sequencing Center for Infectious Disease"/>
            <person name="Cerqueira G."/>
            <person name="Feldgarden M."/>
            <person name="Courvalin P."/>
            <person name="Grillot-Courvalin C."/>
            <person name="Clermont D."/>
            <person name="Rocha E."/>
            <person name="Yoon E.-J."/>
            <person name="Nemec A."/>
            <person name="Young S.K."/>
            <person name="Zeng Q."/>
            <person name="Gargeya S."/>
            <person name="Fitzgerald M."/>
            <person name="Abouelleil A."/>
            <person name="Alvarado L."/>
            <person name="Berlin A.M."/>
            <person name="Chapman S.B."/>
            <person name="Gainer-Dewar J."/>
            <person name="Goldberg J."/>
            <person name="Gnerre S."/>
            <person name="Griggs A."/>
            <person name="Gujja S."/>
            <person name="Hansen M."/>
            <person name="Howarth C."/>
            <person name="Imamovic A."/>
            <person name="Ireland A."/>
            <person name="Larimer J."/>
            <person name="McCowan C."/>
            <person name="Murphy C."/>
            <person name="Pearson M."/>
            <person name="Poon T.W."/>
            <person name="Priest M."/>
            <person name="Roberts A."/>
            <person name="Saif S."/>
            <person name="Shea T."/>
            <person name="Sykes S."/>
            <person name="Wortman J."/>
            <person name="Nusbaum C."/>
            <person name="Birren B."/>
        </authorList>
    </citation>
    <scope>NUCLEOTIDE SEQUENCE [LARGE SCALE GENOMIC DNA]</scope>
    <source>
        <strain evidence="2 3">CIP 110367</strain>
    </source>
</reference>
<dbReference type="Proteomes" id="UP000018415">
    <property type="component" value="Unassembled WGS sequence"/>
</dbReference>
<sequence>MTPKSEIATAFTANSFTLESFTFFNVHPMTSFDPVHITCADGYQLSGRFYTHQAKKQPYPVLICPATGITQGFYHPFAEWLSQQGYDVLSFDFRGIGGSLQGKLKHSQASIVDWGQLDIAAGIEHLLQLSQAEQVILLGHSAGGQLLGICPNHAKVAKVVAVSGSTGHVKGLKGRTKLLAPLMFQVIFPIARITHGYGPTQAIGMGENLPKNVARQWAEFCGKPGYVINAIGKSVFEDFHADIRSPMSVLWSSDDEIATEANVKDLLRLYPNAATRMIELKPQQYGHKAIGHMLMFKRSHQNLWPVIAAELRI</sequence>
<evidence type="ECO:0000313" key="3">
    <source>
        <dbReference type="Proteomes" id="UP000018415"/>
    </source>
</evidence>
<organism evidence="2 3">
    <name type="scientific">Acinetobacter indicus CIP 110367</name>
    <dbReference type="NCBI Taxonomy" id="1341679"/>
    <lineage>
        <taxon>Bacteria</taxon>
        <taxon>Pseudomonadati</taxon>
        <taxon>Pseudomonadota</taxon>
        <taxon>Gammaproteobacteria</taxon>
        <taxon>Moraxellales</taxon>
        <taxon>Moraxellaceae</taxon>
        <taxon>Acinetobacter</taxon>
    </lineage>
</organism>
<dbReference type="InterPro" id="IPR050228">
    <property type="entry name" value="Carboxylesterase_BioH"/>
</dbReference>
<dbReference type="InterPro" id="IPR022742">
    <property type="entry name" value="Hydrolase_4"/>
</dbReference>
<dbReference type="HOGENOM" id="CLU_058232_0_0_6"/>
<evidence type="ECO:0000313" key="2">
    <source>
        <dbReference type="EMBL" id="ESK49845.1"/>
    </source>
</evidence>
<dbReference type="Gene3D" id="3.40.50.1820">
    <property type="entry name" value="alpha/beta hydrolase"/>
    <property type="match status" value="1"/>
</dbReference>